<protein>
    <submittedName>
        <fullName evidence="1">44599_t:CDS:1</fullName>
    </submittedName>
</protein>
<dbReference type="Proteomes" id="UP000789901">
    <property type="component" value="Unassembled WGS sequence"/>
</dbReference>
<reference evidence="1 2" key="1">
    <citation type="submission" date="2021-06" db="EMBL/GenBank/DDBJ databases">
        <authorList>
            <person name="Kallberg Y."/>
            <person name="Tangrot J."/>
            <person name="Rosling A."/>
        </authorList>
    </citation>
    <scope>NUCLEOTIDE SEQUENCE [LARGE SCALE GENOMIC DNA]</scope>
    <source>
        <strain evidence="1 2">120-4 pot B 10/14</strain>
    </source>
</reference>
<feature type="non-terminal residue" evidence="1">
    <location>
        <position position="73"/>
    </location>
</feature>
<name>A0ABN7VI66_GIGMA</name>
<accession>A0ABN7VI66</accession>
<evidence type="ECO:0000313" key="2">
    <source>
        <dbReference type="Proteomes" id="UP000789901"/>
    </source>
</evidence>
<proteinExistence type="predicted"/>
<evidence type="ECO:0000313" key="1">
    <source>
        <dbReference type="EMBL" id="CAG8773942.1"/>
    </source>
</evidence>
<comment type="caution">
    <text evidence="1">The sequence shown here is derived from an EMBL/GenBank/DDBJ whole genome shotgun (WGS) entry which is preliminary data.</text>
</comment>
<organism evidence="1 2">
    <name type="scientific">Gigaspora margarita</name>
    <dbReference type="NCBI Taxonomy" id="4874"/>
    <lineage>
        <taxon>Eukaryota</taxon>
        <taxon>Fungi</taxon>
        <taxon>Fungi incertae sedis</taxon>
        <taxon>Mucoromycota</taxon>
        <taxon>Glomeromycotina</taxon>
        <taxon>Glomeromycetes</taxon>
        <taxon>Diversisporales</taxon>
        <taxon>Gigasporaceae</taxon>
        <taxon>Gigaspora</taxon>
    </lineage>
</organism>
<dbReference type="EMBL" id="CAJVQB010015332">
    <property type="protein sequence ID" value="CAG8773942.1"/>
    <property type="molecule type" value="Genomic_DNA"/>
</dbReference>
<sequence length="73" mass="8774">MCLFEVNAHSKEKLDLLVVKYSKKLEKWTSYELKVKNISESDFKKSLKQTKKFADYFKTDIHLVNFYPENIRP</sequence>
<gene>
    <name evidence="1" type="ORF">GMARGA_LOCUS18853</name>
</gene>
<keyword evidence="2" id="KW-1185">Reference proteome</keyword>